<dbReference type="Proteomes" id="UP000018159">
    <property type="component" value="Unassembled WGS sequence"/>
</dbReference>
<keyword evidence="2" id="KW-1185">Reference proteome</keyword>
<dbReference type="EMBL" id="CBTY010000009">
    <property type="protein sequence ID" value="CDI05924.1"/>
    <property type="molecule type" value="Genomic_DNA"/>
</dbReference>
<dbReference type="AlphaFoldDB" id="V6ATL5"/>
<name>V6ATL5_9ARCH</name>
<evidence type="ECO:0000313" key="2">
    <source>
        <dbReference type="Proteomes" id="UP000018159"/>
    </source>
</evidence>
<gene>
    <name evidence="1" type="ORF">NITUZ_40090</name>
</gene>
<organism evidence="1 2">
    <name type="scientific">Candidatus Nitrosotenuis uzonensis</name>
    <dbReference type="NCBI Taxonomy" id="1407055"/>
    <lineage>
        <taxon>Archaea</taxon>
        <taxon>Nitrososphaerota</taxon>
        <taxon>Candidatus Nitrosotenuis</taxon>
    </lineage>
</organism>
<dbReference type="STRING" id="1407055.NITUZ_40090"/>
<protein>
    <submittedName>
        <fullName evidence="1">Uncharacterized protein</fullName>
    </submittedName>
</protein>
<evidence type="ECO:0000313" key="1">
    <source>
        <dbReference type="EMBL" id="CDI05924.1"/>
    </source>
</evidence>
<proteinExistence type="predicted"/>
<reference evidence="1 2" key="1">
    <citation type="journal article" date="2013" name="PLoS ONE">
        <title>Enrichment and Genome Sequence of the Group I.1a Ammonia-Oxidizing Archaeon ?Ca. Nitrosotenuis uzonensis? Representing a Clade Globally.</title>
        <authorList>
            <person name="Lebedeva E.V."/>
            <person name="Hatzenpichler R."/>
            <person name="Pelletier E."/>
            <person name="Schuster N."/>
            <person name="Hauzmayer S."/>
            <person name="Bulaev A."/>
            <person name="Grigor'eva N.V."/>
            <person name="Galushko A."/>
            <person name="Schmid M."/>
            <person name="Palatinszky M."/>
            <person name="Le Paslier D."/>
            <person name="Daims H."/>
            <person name="Wagner M."/>
        </authorList>
    </citation>
    <scope>NUCLEOTIDE SEQUENCE [LARGE SCALE GENOMIC DNA]</scope>
    <source>
        <strain evidence="1 2">N4</strain>
    </source>
</reference>
<sequence length="48" mass="5453">MITPKTTMKKIDGFMTNKPATMPQIPVPKNKIISTLSFFGGMYLIYRT</sequence>
<comment type="caution">
    <text evidence="1">The sequence shown here is derived from an EMBL/GenBank/DDBJ whole genome shotgun (WGS) entry which is preliminary data.</text>
</comment>
<accession>V6ATL5</accession>